<evidence type="ECO:0000256" key="1">
    <source>
        <dbReference type="ARBA" id="ARBA00004651"/>
    </source>
</evidence>
<feature type="compositionally biased region" description="Low complexity" evidence="7">
    <location>
        <begin position="755"/>
        <end position="766"/>
    </location>
</feature>
<dbReference type="AlphaFoldDB" id="A0AAV9ITQ4"/>
<evidence type="ECO:0000256" key="5">
    <source>
        <dbReference type="ARBA" id="ARBA00022989"/>
    </source>
</evidence>
<dbReference type="Gene3D" id="2.30.30.60">
    <property type="match status" value="1"/>
</dbReference>
<evidence type="ECO:0000256" key="3">
    <source>
        <dbReference type="ARBA" id="ARBA00022475"/>
    </source>
</evidence>
<dbReference type="InterPro" id="IPR049142">
    <property type="entry name" value="MS_channel_1st"/>
</dbReference>
<dbReference type="InterPro" id="IPR006685">
    <property type="entry name" value="MscS_channel_2nd"/>
</dbReference>
<dbReference type="InterPro" id="IPR011066">
    <property type="entry name" value="MscS_channel_C_sf"/>
</dbReference>
<evidence type="ECO:0000259" key="9">
    <source>
        <dbReference type="Pfam" id="PF21082"/>
    </source>
</evidence>
<evidence type="ECO:0000259" key="10">
    <source>
        <dbReference type="Pfam" id="PF21088"/>
    </source>
</evidence>
<dbReference type="EMBL" id="JANCYW010000005">
    <property type="protein sequence ID" value="KAK4535471.1"/>
    <property type="molecule type" value="Genomic_DNA"/>
</dbReference>
<gene>
    <name evidence="11" type="ORF">CDCA_CDCA05G1496</name>
</gene>
<dbReference type="SUPFAM" id="SSF82861">
    <property type="entry name" value="Mechanosensitive channel protein MscS (YggB), transmembrane region"/>
    <property type="match status" value="1"/>
</dbReference>
<dbReference type="InterPro" id="IPR023408">
    <property type="entry name" value="MscS_beta-dom_sf"/>
</dbReference>
<keyword evidence="5" id="KW-1133">Transmembrane helix</keyword>
<keyword evidence="4" id="KW-0812">Transmembrane</keyword>
<dbReference type="InterPro" id="IPR011014">
    <property type="entry name" value="MscS_channel_TM-2"/>
</dbReference>
<protein>
    <submittedName>
        <fullName evidence="11">Uncharacterized protein</fullName>
    </submittedName>
</protein>
<feature type="compositionally biased region" description="Gly residues" evidence="7">
    <location>
        <begin position="767"/>
        <end position="778"/>
    </location>
</feature>
<dbReference type="GO" id="GO:0005886">
    <property type="term" value="C:plasma membrane"/>
    <property type="evidence" value="ECO:0007669"/>
    <property type="project" value="UniProtKB-SubCell"/>
</dbReference>
<sequence>MGGGAETSGATAVGRVAFATKWLGGGRGWRSGRHSCFVPCVADAFVGRREGHRRARRRGRASGLWVLARADTSRRERGRGPRPPWSRFAVPLIAALGVLLGNWSTVMPPGAHAAPTAVEKYEEEAVVRKRLNELESEEAGEVGEDAEAEGGAEYYGQSALPKPKRSGWRVKIFTPSARSSKEKSRMSENERTAAATAANGKGNGDVTPTVRNTASTKERANGAATSRTRTARPAKEYGASPDPAEERAAASSSPTASDEQPSAGGSIHEPIHPEEVVGRQTPHLGVRIRAITAPLISAFWYVTSSHDWEAFVWQAMLVLALLALLRLGVNRALRWLYSRFQSVDPAGAHVPFEDSVFECMLRPLEIICFTLVGTYMAEALSRPLAATGIMKYVHPLRELGIIVAATMFILRWIDKIRLRFLRAPDSQKRGVDQAQVDAVSRVATVATVTIALLISLDTFGVNIKTVLAFGGIGGVAIGFAGREVISNFFSGFMIYLTRPFSVGEWIRSINDDDPIDGFVEDIGWYLTRVRTWDKRPLYIPNSKFSTLIVENPSRMTNRRIKKTLHLRIEDLPVAKQIADDVRAMLLAHADLDPKQHRMAYIEGFTDFSCTLWISCYTKQIFLEAYMKTQQDVMLRVFDILRVHGARLATNLVRDLRDGTNPDLYGATAMAALRGVEAVPDVSAEVSAEARTVPSTSAEAGAEPSSRGVYANVPSRASEVKPTTAVTSITTTARSGGDSAADARSAAGGRGESRETAAASSAPRSSSSGGGGGGGGSGESGTTTVTSGGMKIHGEPRPGASASPSATGAGVRGNAPGARNGNDDEPPPQQQQQQAVDRRAAVGRAESSGEGRA</sequence>
<feature type="compositionally biased region" description="Basic and acidic residues" evidence="7">
    <location>
        <begin position="179"/>
        <end position="191"/>
    </location>
</feature>
<evidence type="ECO:0000313" key="11">
    <source>
        <dbReference type="EMBL" id="KAK4535471.1"/>
    </source>
</evidence>
<dbReference type="SUPFAM" id="SSF82689">
    <property type="entry name" value="Mechanosensitive channel protein MscS (YggB), C-terminal domain"/>
    <property type="match status" value="1"/>
</dbReference>
<keyword evidence="12" id="KW-1185">Reference proteome</keyword>
<evidence type="ECO:0000256" key="2">
    <source>
        <dbReference type="ARBA" id="ARBA00008017"/>
    </source>
</evidence>
<dbReference type="Pfam" id="PF21088">
    <property type="entry name" value="MS_channel_1st"/>
    <property type="match status" value="1"/>
</dbReference>
<feature type="domain" description="Mechanosensitive ion channel transmembrane helices 2/3" evidence="10">
    <location>
        <begin position="444"/>
        <end position="481"/>
    </location>
</feature>
<comment type="similarity">
    <text evidence="2">Belongs to the MscS (TC 1.A.23) family.</text>
</comment>
<evidence type="ECO:0000313" key="12">
    <source>
        <dbReference type="Proteomes" id="UP001301350"/>
    </source>
</evidence>
<feature type="compositionally biased region" description="Low complexity" evidence="7">
    <location>
        <begin position="779"/>
        <end position="788"/>
    </location>
</feature>
<dbReference type="PANTHER" id="PTHR43634:SF2">
    <property type="entry name" value="LOW CONDUCTANCE MECHANOSENSITIVE CHANNEL YNAI"/>
    <property type="match status" value="1"/>
</dbReference>
<organism evidence="11 12">
    <name type="scientific">Cyanidium caldarium</name>
    <name type="common">Red alga</name>
    <dbReference type="NCBI Taxonomy" id="2771"/>
    <lineage>
        <taxon>Eukaryota</taxon>
        <taxon>Rhodophyta</taxon>
        <taxon>Bangiophyceae</taxon>
        <taxon>Cyanidiales</taxon>
        <taxon>Cyanidiaceae</taxon>
        <taxon>Cyanidium</taxon>
    </lineage>
</organism>
<dbReference type="PANTHER" id="PTHR43634">
    <property type="entry name" value="OW CONDUCTANCE MECHANOSENSITIVE CHANNEL"/>
    <property type="match status" value="1"/>
</dbReference>
<accession>A0AAV9ITQ4</accession>
<comment type="subcellular location">
    <subcellularLocation>
        <location evidence="1">Cell membrane</location>
        <topology evidence="1">Multi-pass membrane protein</topology>
    </subcellularLocation>
</comment>
<dbReference type="InterPro" id="IPR045042">
    <property type="entry name" value="YnaI-like"/>
</dbReference>
<evidence type="ECO:0000256" key="6">
    <source>
        <dbReference type="ARBA" id="ARBA00023136"/>
    </source>
</evidence>
<keyword evidence="3" id="KW-1003">Cell membrane</keyword>
<dbReference type="InterPro" id="IPR006686">
    <property type="entry name" value="MscS_channel_CS"/>
</dbReference>
<feature type="region of interest" description="Disordered" evidence="7">
    <location>
        <begin position="132"/>
        <end position="278"/>
    </location>
</feature>
<feature type="compositionally biased region" description="Low complexity" evidence="7">
    <location>
        <begin position="722"/>
        <end position="746"/>
    </location>
</feature>
<reference evidence="11 12" key="1">
    <citation type="submission" date="2022-07" db="EMBL/GenBank/DDBJ databases">
        <title>Genome-wide signatures of adaptation to extreme environments.</title>
        <authorList>
            <person name="Cho C.H."/>
            <person name="Yoon H.S."/>
        </authorList>
    </citation>
    <scope>NUCLEOTIDE SEQUENCE [LARGE SCALE GENOMIC DNA]</scope>
    <source>
        <strain evidence="11 12">DBV 063 E5</strain>
    </source>
</reference>
<dbReference type="InterPro" id="IPR010920">
    <property type="entry name" value="LSM_dom_sf"/>
</dbReference>
<evidence type="ECO:0000256" key="7">
    <source>
        <dbReference type="SAM" id="MobiDB-lite"/>
    </source>
</evidence>
<feature type="compositionally biased region" description="Low complexity" evidence="7">
    <location>
        <begin position="796"/>
        <end position="808"/>
    </location>
</feature>
<dbReference type="SUPFAM" id="SSF50182">
    <property type="entry name" value="Sm-like ribonucleoproteins"/>
    <property type="match status" value="1"/>
</dbReference>
<feature type="region of interest" description="Disordered" evidence="7">
    <location>
        <begin position="687"/>
        <end position="852"/>
    </location>
</feature>
<keyword evidence="6" id="KW-0472">Membrane</keyword>
<feature type="domain" description="Mechanosensitive ion channel MscS" evidence="8">
    <location>
        <begin position="484"/>
        <end position="554"/>
    </location>
</feature>
<proteinExistence type="inferred from homology"/>
<evidence type="ECO:0000259" key="8">
    <source>
        <dbReference type="Pfam" id="PF00924"/>
    </source>
</evidence>
<name>A0AAV9ITQ4_CYACA</name>
<feature type="compositionally biased region" description="Low complexity" evidence="7">
    <location>
        <begin position="249"/>
        <end position="259"/>
    </location>
</feature>
<dbReference type="Proteomes" id="UP001301350">
    <property type="component" value="Unassembled WGS sequence"/>
</dbReference>
<dbReference type="InterPro" id="IPR049278">
    <property type="entry name" value="MS_channel_C"/>
</dbReference>
<comment type="caution">
    <text evidence="11">The sequence shown here is derived from an EMBL/GenBank/DDBJ whole genome shotgun (WGS) entry which is preliminary data.</text>
</comment>
<feature type="compositionally biased region" description="Acidic residues" evidence="7">
    <location>
        <begin position="134"/>
        <end position="150"/>
    </location>
</feature>
<dbReference type="PROSITE" id="PS01246">
    <property type="entry name" value="UPF0003"/>
    <property type="match status" value="1"/>
</dbReference>
<feature type="domain" description="Mechanosensitive ion channel MscS C-terminal" evidence="9">
    <location>
        <begin position="574"/>
        <end position="646"/>
    </location>
</feature>
<dbReference type="GO" id="GO:0055085">
    <property type="term" value="P:transmembrane transport"/>
    <property type="evidence" value="ECO:0007669"/>
    <property type="project" value="InterPro"/>
</dbReference>
<dbReference type="Gene3D" id="1.10.287.1260">
    <property type="match status" value="1"/>
</dbReference>
<dbReference type="Pfam" id="PF00924">
    <property type="entry name" value="MS_channel_2nd"/>
    <property type="match status" value="1"/>
</dbReference>
<dbReference type="Pfam" id="PF21082">
    <property type="entry name" value="MS_channel_3rd"/>
    <property type="match status" value="1"/>
</dbReference>
<evidence type="ECO:0000256" key="4">
    <source>
        <dbReference type="ARBA" id="ARBA00022692"/>
    </source>
</evidence>